<comment type="caution">
    <text evidence="1">The sequence shown here is derived from an EMBL/GenBank/DDBJ whole genome shotgun (WGS) entry which is preliminary data.</text>
</comment>
<sequence>MSAPDAKPGITDVPLLVYQPLPAVTDELYVVHYAAGPRPNGYAPTPPVAAIVVRHVLSGTNITFATFTEAEVAGLPHDEFLTHLPNLERDTLSAFTDYATNRPRAMWVHWRMRDAVFGFDVLT</sequence>
<dbReference type="RefSeq" id="WP_320686845.1">
    <property type="nucleotide sequence ID" value="NZ_JAXBLV010000176.1"/>
</dbReference>
<evidence type="ECO:0000313" key="2">
    <source>
        <dbReference type="Proteomes" id="UP001272242"/>
    </source>
</evidence>
<dbReference type="Proteomes" id="UP001272242">
    <property type="component" value="Unassembled WGS sequence"/>
</dbReference>
<accession>A0ABU5EY42</accession>
<name>A0ABU5EY42_9BACT</name>
<dbReference type="EMBL" id="JAXBLV010000176">
    <property type="protein sequence ID" value="MDY3560227.1"/>
    <property type="molecule type" value="Genomic_DNA"/>
</dbReference>
<keyword evidence="2" id="KW-1185">Reference proteome</keyword>
<protein>
    <submittedName>
        <fullName evidence="1">Uncharacterized protein</fullName>
    </submittedName>
</protein>
<gene>
    <name evidence="1" type="ORF">R5W23_001453</name>
</gene>
<evidence type="ECO:0000313" key="1">
    <source>
        <dbReference type="EMBL" id="MDY3560227.1"/>
    </source>
</evidence>
<reference evidence="2" key="1">
    <citation type="journal article" date="2023" name="Mar. Drugs">
        <title>Gemmata algarum, a Novel Planctomycete Isolated from an Algal Mat, Displays Antimicrobial Activity.</title>
        <authorList>
            <person name="Kumar G."/>
            <person name="Kallscheuer N."/>
            <person name="Kashif M."/>
            <person name="Ahamad S."/>
            <person name="Jagadeeshwari U."/>
            <person name="Pannikurungottu S."/>
            <person name="Haufschild T."/>
            <person name="Kabuu M."/>
            <person name="Sasikala C."/>
            <person name="Jogler C."/>
            <person name="Ramana C."/>
        </authorList>
    </citation>
    <scope>NUCLEOTIDE SEQUENCE [LARGE SCALE GENOMIC DNA]</scope>
    <source>
        <strain evidence="2">JC673</strain>
    </source>
</reference>
<proteinExistence type="predicted"/>
<organism evidence="1 2">
    <name type="scientific">Gemmata algarum</name>
    <dbReference type="NCBI Taxonomy" id="2975278"/>
    <lineage>
        <taxon>Bacteria</taxon>
        <taxon>Pseudomonadati</taxon>
        <taxon>Planctomycetota</taxon>
        <taxon>Planctomycetia</taxon>
        <taxon>Gemmatales</taxon>
        <taxon>Gemmataceae</taxon>
        <taxon>Gemmata</taxon>
    </lineage>
</organism>